<reference evidence="4" key="1">
    <citation type="journal article" date="2023" name="Mar. Drugs">
        <title>Gemmata algarum, a Novel Planctomycete Isolated from an Algal Mat, Displays Antimicrobial Activity.</title>
        <authorList>
            <person name="Kumar G."/>
            <person name="Kallscheuer N."/>
            <person name="Kashif M."/>
            <person name="Ahamad S."/>
            <person name="Jagadeeshwari U."/>
            <person name="Pannikurungottu S."/>
            <person name="Haufschild T."/>
            <person name="Kabuu M."/>
            <person name="Sasikala C."/>
            <person name="Jogler C."/>
            <person name="Ramana C."/>
        </authorList>
    </citation>
    <scope>NUCLEOTIDE SEQUENCE [LARGE SCALE GENOMIC DNA]</scope>
    <source>
        <strain evidence="4">JC673</strain>
    </source>
</reference>
<feature type="transmembrane region" description="Helical" evidence="1">
    <location>
        <begin position="111"/>
        <end position="133"/>
    </location>
</feature>
<keyword evidence="1" id="KW-0812">Transmembrane</keyword>
<dbReference type="Pfam" id="PF20604">
    <property type="entry name" value="DUF6798"/>
    <property type="match status" value="1"/>
</dbReference>
<feature type="transmembrane region" description="Helical" evidence="1">
    <location>
        <begin position="153"/>
        <end position="175"/>
    </location>
</feature>
<evidence type="ECO:0000313" key="3">
    <source>
        <dbReference type="EMBL" id="MDY3559832.1"/>
    </source>
</evidence>
<feature type="transmembrane region" description="Helical" evidence="1">
    <location>
        <begin position="182"/>
        <end position="213"/>
    </location>
</feature>
<keyword evidence="1" id="KW-1133">Transmembrane helix</keyword>
<feature type="transmembrane region" description="Helical" evidence="1">
    <location>
        <begin position="294"/>
        <end position="314"/>
    </location>
</feature>
<keyword evidence="1" id="KW-0472">Membrane</keyword>
<evidence type="ECO:0000256" key="1">
    <source>
        <dbReference type="SAM" id="Phobius"/>
    </source>
</evidence>
<evidence type="ECO:0000313" key="4">
    <source>
        <dbReference type="Proteomes" id="UP001272242"/>
    </source>
</evidence>
<feature type="transmembrane region" description="Helical" evidence="1">
    <location>
        <begin position="357"/>
        <end position="379"/>
    </location>
</feature>
<dbReference type="InterPro" id="IPR046477">
    <property type="entry name" value="DUF6798"/>
</dbReference>
<evidence type="ECO:0000259" key="2">
    <source>
        <dbReference type="Pfam" id="PF20604"/>
    </source>
</evidence>
<dbReference type="Proteomes" id="UP001272242">
    <property type="component" value="Unassembled WGS sequence"/>
</dbReference>
<feature type="transmembrane region" description="Helical" evidence="1">
    <location>
        <begin position="219"/>
        <end position="239"/>
    </location>
</feature>
<comment type="caution">
    <text evidence="3">The sequence shown here is derived from an EMBL/GenBank/DDBJ whole genome shotgun (WGS) entry which is preliminary data.</text>
</comment>
<proteinExistence type="predicted"/>
<feature type="transmembrane region" description="Helical" evidence="1">
    <location>
        <begin position="85"/>
        <end position="104"/>
    </location>
</feature>
<sequence>MSEPTLGPRLLTVEAVLLALAFAVAHTQSPLYYSNQNQYLLHAAALAEHGHLAGDWLANTADPTPLFSRLVSGAFATQPWLIQPVYFALLMSYFLVVRWLVVMLPWFPDTWLARVGFAVLFTAAHAGILRWLSVQAVGTDYPWYLQSGLAAQYLLGPGLQPSAFGVLLVWALALFAHGQPRLACAVAAAACWFHSTYLLPSGLLVAGFVGALAPTRARIAVQAGAGALAVVAPVLLFTFRQFDPLDSASKEALSTLANVRIPHHCVPARWFDLVAGLQLAWIAFGLVLARRVPFARALAIAALGGVLLTGVQLVTRSDALALAFPWRISVLLVPIATAVVCSKAASRLSETRRTQRVVLALLGALVAGGGAVAALGLGYRTVDESGVYEFVRRTAKPEDVYLIPTAFPKVGSGRGAVSNTFAPPPRAKEGTNQIPVDLQRFRLATGACVYVDFKSVPYAAPEVQEWHNRMTFAADFYSRTQHNLSSDEVALRARGITHVVAPRSRPFEAHYLDEVYADDIYIVYEVR</sequence>
<dbReference type="EMBL" id="JAXBLV010000144">
    <property type="protein sequence ID" value="MDY3559832.1"/>
    <property type="molecule type" value="Genomic_DNA"/>
</dbReference>
<feature type="domain" description="DUF6798" evidence="2">
    <location>
        <begin position="434"/>
        <end position="470"/>
    </location>
</feature>
<gene>
    <name evidence="3" type="ORF">R5W23_001004</name>
</gene>
<protein>
    <recommendedName>
        <fullName evidence="2">DUF6798 domain-containing protein</fullName>
    </recommendedName>
</protein>
<accession>A0ABU5EZB5</accession>
<name>A0ABU5EZB5_9BACT</name>
<keyword evidence="4" id="KW-1185">Reference proteome</keyword>
<dbReference type="RefSeq" id="WP_320686523.1">
    <property type="nucleotide sequence ID" value="NZ_JAXBLV010000144.1"/>
</dbReference>
<feature type="transmembrane region" description="Helical" evidence="1">
    <location>
        <begin position="326"/>
        <end position="345"/>
    </location>
</feature>
<organism evidence="3 4">
    <name type="scientific">Gemmata algarum</name>
    <dbReference type="NCBI Taxonomy" id="2975278"/>
    <lineage>
        <taxon>Bacteria</taxon>
        <taxon>Pseudomonadati</taxon>
        <taxon>Planctomycetota</taxon>
        <taxon>Planctomycetia</taxon>
        <taxon>Gemmatales</taxon>
        <taxon>Gemmataceae</taxon>
        <taxon>Gemmata</taxon>
    </lineage>
</organism>